<dbReference type="Proteomes" id="UP000198908">
    <property type="component" value="Unassembled WGS sequence"/>
</dbReference>
<dbReference type="AlphaFoldDB" id="A0A1G7BN11"/>
<dbReference type="PRINTS" id="PR00039">
    <property type="entry name" value="HTHLYSR"/>
</dbReference>
<evidence type="ECO:0000256" key="1">
    <source>
        <dbReference type="ARBA" id="ARBA00009437"/>
    </source>
</evidence>
<dbReference type="STRING" id="416944.SAMN05421548_14029"/>
<dbReference type="Pfam" id="PF03466">
    <property type="entry name" value="LysR_substrate"/>
    <property type="match status" value="1"/>
</dbReference>
<keyword evidence="3 6" id="KW-0238">DNA-binding</keyword>
<dbReference type="PROSITE" id="PS50931">
    <property type="entry name" value="HTH_LYSR"/>
    <property type="match status" value="1"/>
</dbReference>
<feature type="domain" description="HTH lysR-type" evidence="5">
    <location>
        <begin position="1"/>
        <end position="59"/>
    </location>
</feature>
<organism evidence="6 7">
    <name type="scientific">Paraburkholderia lycopersici</name>
    <dbReference type="NCBI Taxonomy" id="416944"/>
    <lineage>
        <taxon>Bacteria</taxon>
        <taxon>Pseudomonadati</taxon>
        <taxon>Pseudomonadota</taxon>
        <taxon>Betaproteobacteria</taxon>
        <taxon>Burkholderiales</taxon>
        <taxon>Burkholderiaceae</taxon>
        <taxon>Paraburkholderia</taxon>
    </lineage>
</organism>
<evidence type="ECO:0000256" key="3">
    <source>
        <dbReference type="ARBA" id="ARBA00023125"/>
    </source>
</evidence>
<evidence type="ECO:0000313" key="7">
    <source>
        <dbReference type="Proteomes" id="UP000198908"/>
    </source>
</evidence>
<dbReference type="SUPFAM" id="SSF53850">
    <property type="entry name" value="Periplasmic binding protein-like II"/>
    <property type="match status" value="1"/>
</dbReference>
<keyword evidence="4" id="KW-0804">Transcription</keyword>
<evidence type="ECO:0000313" key="6">
    <source>
        <dbReference type="EMBL" id="SDE28337.1"/>
    </source>
</evidence>
<dbReference type="GO" id="GO:0003700">
    <property type="term" value="F:DNA-binding transcription factor activity"/>
    <property type="evidence" value="ECO:0007669"/>
    <property type="project" value="InterPro"/>
</dbReference>
<gene>
    <name evidence="6" type="ORF">SAMN05421548_14029</name>
</gene>
<dbReference type="EMBL" id="FMYQ01000040">
    <property type="protein sequence ID" value="SDE28337.1"/>
    <property type="molecule type" value="Genomic_DNA"/>
</dbReference>
<dbReference type="FunFam" id="1.10.10.10:FF:000001">
    <property type="entry name" value="LysR family transcriptional regulator"/>
    <property type="match status" value="1"/>
</dbReference>
<evidence type="ECO:0000256" key="4">
    <source>
        <dbReference type="ARBA" id="ARBA00023163"/>
    </source>
</evidence>
<protein>
    <submittedName>
        <fullName evidence="6">DNA-binding transcriptional regulator, LysR family</fullName>
    </submittedName>
</protein>
<dbReference type="SUPFAM" id="SSF46785">
    <property type="entry name" value="Winged helix' DNA-binding domain"/>
    <property type="match status" value="1"/>
</dbReference>
<keyword evidence="2" id="KW-0805">Transcription regulation</keyword>
<dbReference type="InterPro" id="IPR050950">
    <property type="entry name" value="HTH-type_LysR_regulators"/>
</dbReference>
<dbReference type="InterPro" id="IPR000847">
    <property type="entry name" value="LysR_HTH_N"/>
</dbReference>
<dbReference type="GO" id="GO:0003677">
    <property type="term" value="F:DNA binding"/>
    <property type="evidence" value="ECO:0007669"/>
    <property type="project" value="UniProtKB-KW"/>
</dbReference>
<dbReference type="GO" id="GO:0005829">
    <property type="term" value="C:cytosol"/>
    <property type="evidence" value="ECO:0007669"/>
    <property type="project" value="TreeGrafter"/>
</dbReference>
<accession>A0A1G7BN11</accession>
<proteinExistence type="inferred from homology"/>
<dbReference type="PANTHER" id="PTHR30419">
    <property type="entry name" value="HTH-TYPE TRANSCRIPTIONAL REGULATOR YBHD"/>
    <property type="match status" value="1"/>
</dbReference>
<keyword evidence="7" id="KW-1185">Reference proteome</keyword>
<evidence type="ECO:0000256" key="2">
    <source>
        <dbReference type="ARBA" id="ARBA00023015"/>
    </source>
</evidence>
<comment type="similarity">
    <text evidence="1">Belongs to the LysR transcriptional regulatory family.</text>
</comment>
<reference evidence="7" key="1">
    <citation type="submission" date="2016-09" db="EMBL/GenBank/DDBJ databases">
        <authorList>
            <person name="Varghese N."/>
            <person name="Submissions S."/>
        </authorList>
    </citation>
    <scope>NUCLEOTIDE SEQUENCE [LARGE SCALE GENOMIC DNA]</scope>
    <source>
        <strain evidence="7">TNe-862</strain>
    </source>
</reference>
<name>A0A1G7BN11_9BURK</name>
<dbReference type="InterPro" id="IPR036390">
    <property type="entry name" value="WH_DNA-bd_sf"/>
</dbReference>
<evidence type="ECO:0000259" key="5">
    <source>
        <dbReference type="PROSITE" id="PS50931"/>
    </source>
</evidence>
<dbReference type="CDD" id="cd08427">
    <property type="entry name" value="PBP2_LTTR_like_2"/>
    <property type="match status" value="1"/>
</dbReference>
<dbReference type="Pfam" id="PF00126">
    <property type="entry name" value="HTH_1"/>
    <property type="match status" value="1"/>
</dbReference>
<dbReference type="InterPro" id="IPR036388">
    <property type="entry name" value="WH-like_DNA-bd_sf"/>
</dbReference>
<dbReference type="Gene3D" id="3.40.190.290">
    <property type="match status" value="1"/>
</dbReference>
<dbReference type="Gene3D" id="1.10.10.10">
    <property type="entry name" value="Winged helix-like DNA-binding domain superfamily/Winged helix DNA-binding domain"/>
    <property type="match status" value="1"/>
</dbReference>
<dbReference type="InterPro" id="IPR005119">
    <property type="entry name" value="LysR_subst-bd"/>
</dbReference>
<sequence length="299" mass="32536">MNVIRELRTLVAVAREGTFAAAGQKIGLTQAAVSAQMQRLEAELGFALFDREGRAARLNAAGQQVLAQAQEVIRLYENMSSNAAGPAATGHVMLGAIASVQRSLLPEALAGFHRRCSGCRTRVVPGVSMELHNLVDAGELDLAAIIRPPFALQSDLRWTALAREPFRLIVPRRVKGDDWTQLLASLPFIRYDRASFGGRQVDRFLRRMHCAVRETSELDELEAIVGLVAKGVGAALVPQTSAWRRRWPAGVRVIDLGQHTFHRDIGLVHRAPGALSEPARLLIQLIESLARQQGAGAAP</sequence>